<keyword evidence="3" id="KW-1185">Reference proteome</keyword>
<name>A0A8S1Q4X1_9CILI</name>
<comment type="caution">
    <text evidence="2">The sequence shown here is derived from an EMBL/GenBank/DDBJ whole genome shotgun (WGS) entry which is preliminary data.</text>
</comment>
<evidence type="ECO:0008006" key="4">
    <source>
        <dbReference type="Google" id="ProtNLM"/>
    </source>
</evidence>
<protein>
    <recommendedName>
        <fullName evidence="4">Transmembrane protein</fullName>
    </recommendedName>
</protein>
<dbReference type="OrthoDB" id="311561at2759"/>
<feature type="transmembrane region" description="Helical" evidence="1">
    <location>
        <begin position="169"/>
        <end position="192"/>
    </location>
</feature>
<gene>
    <name evidence="2" type="ORF">PSON_ATCC_30995.1.T0950108</name>
</gene>
<reference evidence="2" key="1">
    <citation type="submission" date="2021-01" db="EMBL/GenBank/DDBJ databases">
        <authorList>
            <consortium name="Genoscope - CEA"/>
            <person name="William W."/>
        </authorList>
    </citation>
    <scope>NUCLEOTIDE SEQUENCE</scope>
</reference>
<evidence type="ECO:0000313" key="3">
    <source>
        <dbReference type="Proteomes" id="UP000692954"/>
    </source>
</evidence>
<feature type="transmembrane region" description="Helical" evidence="1">
    <location>
        <begin position="228"/>
        <end position="258"/>
    </location>
</feature>
<accession>A0A8S1Q4X1</accession>
<proteinExistence type="predicted"/>
<keyword evidence="1" id="KW-1133">Transmembrane helix</keyword>
<feature type="transmembrane region" description="Helical" evidence="1">
    <location>
        <begin position="35"/>
        <end position="57"/>
    </location>
</feature>
<dbReference type="AlphaFoldDB" id="A0A8S1Q4X1"/>
<evidence type="ECO:0000313" key="2">
    <source>
        <dbReference type="EMBL" id="CAD8110204.1"/>
    </source>
</evidence>
<feature type="transmembrane region" description="Helical" evidence="1">
    <location>
        <begin position="198"/>
        <end position="216"/>
    </location>
</feature>
<keyword evidence="1" id="KW-0472">Membrane</keyword>
<keyword evidence="1" id="KW-0812">Transmembrane</keyword>
<organism evidence="2 3">
    <name type="scientific">Paramecium sonneborni</name>
    <dbReference type="NCBI Taxonomy" id="65129"/>
    <lineage>
        <taxon>Eukaryota</taxon>
        <taxon>Sar</taxon>
        <taxon>Alveolata</taxon>
        <taxon>Ciliophora</taxon>
        <taxon>Intramacronucleata</taxon>
        <taxon>Oligohymenophorea</taxon>
        <taxon>Peniculida</taxon>
        <taxon>Parameciidae</taxon>
        <taxon>Paramecium</taxon>
    </lineage>
</organism>
<feature type="transmembrane region" description="Helical" evidence="1">
    <location>
        <begin position="119"/>
        <end position="148"/>
    </location>
</feature>
<sequence>MKILPSQHSSKSFVAYHLLSIATGIYFILPLLFSQVQFIFCTITIAILGLCQSFIFYKFQKLQIYIYTSLLSLSLSLTNTYTKAFILGSSLGLIINFQNQFTQILQFQFLQECQYFGFLLYYLLITNISIQSISIFTFICASIIRLFLYDHNQDISTTKPYPLKIKSKSQYLFILGQFVIDLIFFGTLFLIYQFQNQSIIVALFLLLLNNILVNLIQNYEKQFTFAFLILQIVAIFQLIIIDIVMIIPFDFIIILLFICRPINDNYLKNSLGLEQYQLENSKSLIISTISTVFAALLIF</sequence>
<dbReference type="EMBL" id="CAJJDN010000095">
    <property type="protein sequence ID" value="CAD8110204.1"/>
    <property type="molecule type" value="Genomic_DNA"/>
</dbReference>
<feature type="transmembrane region" description="Helical" evidence="1">
    <location>
        <begin position="12"/>
        <end position="29"/>
    </location>
</feature>
<feature type="transmembrane region" description="Helical" evidence="1">
    <location>
        <begin position="64"/>
        <end position="82"/>
    </location>
</feature>
<evidence type="ECO:0000256" key="1">
    <source>
        <dbReference type="SAM" id="Phobius"/>
    </source>
</evidence>
<dbReference type="Proteomes" id="UP000692954">
    <property type="component" value="Unassembled WGS sequence"/>
</dbReference>